<dbReference type="InterPro" id="IPR014710">
    <property type="entry name" value="RmlC-like_jellyroll"/>
</dbReference>
<sequence length="306" mass="35757">MKYEFVAFDHDLPVKLILHPVEEGHRFIPRHWHESLEISYTLSGRIDEIYVDGSIYRTGPGDIVVINPNEVHSFLADVSPDSSAFTVIISYDFLKQNCPEIDGMIFRCISIGETDEARLMKFQLLREKLDAFVALCREPQGNSLDRLRIMALSYDLLYIMFGDFAYKKRQNNEIQSQRHLDMLTNITTFIERNYREPLSVKGISRHFGFTEAYLCRFFRKHIGMTILQYIHTVRLEKAYRELIHTDRPIVQISYENGFPNVKSFNRVFKEVYTISPDLYRKTKRPSSQGLSDTNHESAKKRLGLGE</sequence>
<accession>A0ABQ2LAB7</accession>
<dbReference type="Pfam" id="PF12833">
    <property type="entry name" value="HTH_18"/>
    <property type="match status" value="1"/>
</dbReference>
<evidence type="ECO:0000256" key="2">
    <source>
        <dbReference type="ARBA" id="ARBA00023125"/>
    </source>
</evidence>
<keyword evidence="3" id="KW-0804">Transcription</keyword>
<dbReference type="Gene3D" id="2.60.120.10">
    <property type="entry name" value="Jelly Rolls"/>
    <property type="match status" value="1"/>
</dbReference>
<dbReference type="InterPro" id="IPR003313">
    <property type="entry name" value="AraC-bd"/>
</dbReference>
<dbReference type="InterPro" id="IPR037923">
    <property type="entry name" value="HTH-like"/>
</dbReference>
<dbReference type="SUPFAM" id="SSF46689">
    <property type="entry name" value="Homeodomain-like"/>
    <property type="match status" value="2"/>
</dbReference>
<name>A0ABQ2LAB7_9BACL</name>
<protein>
    <submittedName>
        <fullName evidence="6">AraC family transcriptional regulator</fullName>
    </submittedName>
</protein>
<evidence type="ECO:0000256" key="4">
    <source>
        <dbReference type="SAM" id="MobiDB-lite"/>
    </source>
</evidence>
<dbReference type="Proteomes" id="UP000606653">
    <property type="component" value="Unassembled WGS sequence"/>
</dbReference>
<dbReference type="InterPro" id="IPR009057">
    <property type="entry name" value="Homeodomain-like_sf"/>
</dbReference>
<dbReference type="EMBL" id="BMLN01000015">
    <property type="protein sequence ID" value="GGO08324.1"/>
    <property type="molecule type" value="Genomic_DNA"/>
</dbReference>
<feature type="region of interest" description="Disordered" evidence="4">
    <location>
        <begin position="282"/>
        <end position="306"/>
    </location>
</feature>
<keyword evidence="2" id="KW-0238">DNA-binding</keyword>
<evidence type="ECO:0000313" key="6">
    <source>
        <dbReference type="EMBL" id="GGO08324.1"/>
    </source>
</evidence>
<evidence type="ECO:0000259" key="5">
    <source>
        <dbReference type="PROSITE" id="PS01124"/>
    </source>
</evidence>
<dbReference type="PANTHER" id="PTHR43280:SF2">
    <property type="entry name" value="HTH-TYPE TRANSCRIPTIONAL REGULATOR EXSA"/>
    <property type="match status" value="1"/>
</dbReference>
<evidence type="ECO:0000256" key="1">
    <source>
        <dbReference type="ARBA" id="ARBA00023015"/>
    </source>
</evidence>
<keyword evidence="1" id="KW-0805">Transcription regulation</keyword>
<dbReference type="PANTHER" id="PTHR43280">
    <property type="entry name" value="ARAC-FAMILY TRANSCRIPTIONAL REGULATOR"/>
    <property type="match status" value="1"/>
</dbReference>
<dbReference type="Gene3D" id="1.10.10.60">
    <property type="entry name" value="Homeodomain-like"/>
    <property type="match status" value="2"/>
</dbReference>
<evidence type="ECO:0000256" key="3">
    <source>
        <dbReference type="ARBA" id="ARBA00023163"/>
    </source>
</evidence>
<dbReference type="Pfam" id="PF02311">
    <property type="entry name" value="AraC_binding"/>
    <property type="match status" value="1"/>
</dbReference>
<feature type="domain" description="HTH araC/xylS-type" evidence="5">
    <location>
        <begin position="184"/>
        <end position="282"/>
    </location>
</feature>
<gene>
    <name evidence="6" type="ORF">GCM10010969_37670</name>
</gene>
<comment type="caution">
    <text evidence="6">The sequence shown here is derived from an EMBL/GenBank/DDBJ whole genome shotgun (WGS) entry which is preliminary data.</text>
</comment>
<organism evidence="6 7">
    <name type="scientific">Saccharibacillus kuerlensis</name>
    <dbReference type="NCBI Taxonomy" id="459527"/>
    <lineage>
        <taxon>Bacteria</taxon>
        <taxon>Bacillati</taxon>
        <taxon>Bacillota</taxon>
        <taxon>Bacilli</taxon>
        <taxon>Bacillales</taxon>
        <taxon>Paenibacillaceae</taxon>
        <taxon>Saccharibacillus</taxon>
    </lineage>
</organism>
<dbReference type="InterPro" id="IPR018060">
    <property type="entry name" value="HTH_AraC"/>
</dbReference>
<evidence type="ECO:0000313" key="7">
    <source>
        <dbReference type="Proteomes" id="UP000606653"/>
    </source>
</evidence>
<dbReference type="RefSeq" id="WP_018978912.1">
    <property type="nucleotide sequence ID" value="NZ_BMLN01000015.1"/>
</dbReference>
<reference evidence="7" key="1">
    <citation type="journal article" date="2019" name="Int. J. Syst. Evol. Microbiol.">
        <title>The Global Catalogue of Microorganisms (GCM) 10K type strain sequencing project: providing services to taxonomists for standard genome sequencing and annotation.</title>
        <authorList>
            <consortium name="The Broad Institute Genomics Platform"/>
            <consortium name="The Broad Institute Genome Sequencing Center for Infectious Disease"/>
            <person name="Wu L."/>
            <person name="Ma J."/>
        </authorList>
    </citation>
    <scope>NUCLEOTIDE SEQUENCE [LARGE SCALE GENOMIC DNA]</scope>
    <source>
        <strain evidence="7">CGMCC 1.6964</strain>
    </source>
</reference>
<dbReference type="SUPFAM" id="SSF51215">
    <property type="entry name" value="Regulatory protein AraC"/>
    <property type="match status" value="1"/>
</dbReference>
<dbReference type="SMART" id="SM00342">
    <property type="entry name" value="HTH_ARAC"/>
    <property type="match status" value="1"/>
</dbReference>
<keyword evidence="7" id="KW-1185">Reference proteome</keyword>
<proteinExistence type="predicted"/>
<dbReference type="PROSITE" id="PS01124">
    <property type="entry name" value="HTH_ARAC_FAMILY_2"/>
    <property type="match status" value="1"/>
</dbReference>